<name>A0A8J3GMP1_9MICO</name>
<dbReference type="PROSITE" id="PS50977">
    <property type="entry name" value="HTH_TETR_2"/>
    <property type="match status" value="1"/>
</dbReference>
<dbReference type="EMBL" id="BNAI01000001">
    <property type="protein sequence ID" value="GHF03879.1"/>
    <property type="molecule type" value="Genomic_DNA"/>
</dbReference>
<evidence type="ECO:0000259" key="5">
    <source>
        <dbReference type="PROSITE" id="PS50977"/>
    </source>
</evidence>
<comment type="caution">
    <text evidence="6">The sequence shown here is derived from an EMBL/GenBank/DDBJ whole genome shotgun (WGS) entry which is preliminary data.</text>
</comment>
<dbReference type="Proteomes" id="UP000617531">
    <property type="component" value="Unassembled WGS sequence"/>
</dbReference>
<evidence type="ECO:0000256" key="2">
    <source>
        <dbReference type="ARBA" id="ARBA00023125"/>
    </source>
</evidence>
<dbReference type="GO" id="GO:0003700">
    <property type="term" value="F:DNA-binding transcription factor activity"/>
    <property type="evidence" value="ECO:0007669"/>
    <property type="project" value="TreeGrafter"/>
</dbReference>
<accession>A0A8J3GMP1</accession>
<keyword evidence="7" id="KW-1185">Reference proteome</keyword>
<dbReference type="PRINTS" id="PR00455">
    <property type="entry name" value="HTHTETR"/>
</dbReference>
<evidence type="ECO:0000256" key="1">
    <source>
        <dbReference type="ARBA" id="ARBA00023015"/>
    </source>
</evidence>
<keyword evidence="1" id="KW-0805">Transcription regulation</keyword>
<dbReference type="Pfam" id="PF00440">
    <property type="entry name" value="TetR_N"/>
    <property type="match status" value="1"/>
</dbReference>
<dbReference type="SUPFAM" id="SSF46689">
    <property type="entry name" value="Homeodomain-like"/>
    <property type="match status" value="1"/>
</dbReference>
<gene>
    <name evidence="6" type="ORF">GCM10011600_00200</name>
</gene>
<dbReference type="PANTHER" id="PTHR30055">
    <property type="entry name" value="HTH-TYPE TRANSCRIPTIONAL REGULATOR RUTR"/>
    <property type="match status" value="1"/>
</dbReference>
<evidence type="ECO:0000313" key="6">
    <source>
        <dbReference type="EMBL" id="GHF03879.1"/>
    </source>
</evidence>
<dbReference type="RefSeq" id="WP_191281368.1">
    <property type="nucleotide sequence ID" value="NZ_BNAI01000001.1"/>
</dbReference>
<dbReference type="InterPro" id="IPR001647">
    <property type="entry name" value="HTH_TetR"/>
</dbReference>
<protein>
    <recommendedName>
        <fullName evidence="5">HTH tetR-type domain-containing protein</fullName>
    </recommendedName>
</protein>
<proteinExistence type="predicted"/>
<dbReference type="AlphaFoldDB" id="A0A8J3GMP1"/>
<evidence type="ECO:0000313" key="7">
    <source>
        <dbReference type="Proteomes" id="UP000617531"/>
    </source>
</evidence>
<keyword evidence="2 4" id="KW-0238">DNA-binding</keyword>
<keyword evidence="3" id="KW-0804">Transcription</keyword>
<reference evidence="6" key="1">
    <citation type="journal article" date="2014" name="Int. J. Syst. Evol. Microbiol.">
        <title>Complete genome sequence of Corynebacterium casei LMG S-19264T (=DSM 44701T), isolated from a smear-ripened cheese.</title>
        <authorList>
            <consortium name="US DOE Joint Genome Institute (JGI-PGF)"/>
            <person name="Walter F."/>
            <person name="Albersmeier A."/>
            <person name="Kalinowski J."/>
            <person name="Ruckert C."/>
        </authorList>
    </citation>
    <scope>NUCLEOTIDE SEQUENCE</scope>
    <source>
        <strain evidence="6">CGMCC 1.16548</strain>
    </source>
</reference>
<dbReference type="InterPro" id="IPR009057">
    <property type="entry name" value="Homeodomain-like_sf"/>
</dbReference>
<dbReference type="GO" id="GO:0000976">
    <property type="term" value="F:transcription cis-regulatory region binding"/>
    <property type="evidence" value="ECO:0007669"/>
    <property type="project" value="TreeGrafter"/>
</dbReference>
<dbReference type="PANTHER" id="PTHR30055:SF234">
    <property type="entry name" value="HTH-TYPE TRANSCRIPTIONAL REGULATOR BETI"/>
    <property type="match status" value="1"/>
</dbReference>
<sequence length="209" mass="22668">MEESGRDELLDAASHLVVEDGFDAISIPQIAVKAAVSEDQVLAHFGSLEDLLVAMLNREFTVLWTDILDDIERDPRGGLLSHIYRYTLAGIYESPLVRALYLADRDGLNTIMRSSYGFARIPQFGMRAAFIERMKAVGMVRPEVDAERLSAVLAAVSAGAALTAPHSQLDLVNEGLFHLLDCAVDAEVDDTAPGKAAFVDYAMTLAGRG</sequence>
<evidence type="ECO:0000256" key="4">
    <source>
        <dbReference type="PROSITE-ProRule" id="PRU00335"/>
    </source>
</evidence>
<organism evidence="6 7">
    <name type="scientific">Pseudolysinimonas yzui</name>
    <dbReference type="NCBI Taxonomy" id="2708254"/>
    <lineage>
        <taxon>Bacteria</taxon>
        <taxon>Bacillati</taxon>
        <taxon>Actinomycetota</taxon>
        <taxon>Actinomycetes</taxon>
        <taxon>Micrococcales</taxon>
        <taxon>Microbacteriaceae</taxon>
        <taxon>Pseudolysinimonas</taxon>
    </lineage>
</organism>
<dbReference type="InterPro" id="IPR050109">
    <property type="entry name" value="HTH-type_TetR-like_transc_reg"/>
</dbReference>
<feature type="DNA-binding region" description="H-T-H motif" evidence="4">
    <location>
        <begin position="26"/>
        <end position="45"/>
    </location>
</feature>
<reference evidence="6" key="2">
    <citation type="submission" date="2020-09" db="EMBL/GenBank/DDBJ databases">
        <authorList>
            <person name="Sun Q."/>
            <person name="Zhou Y."/>
        </authorList>
    </citation>
    <scope>NUCLEOTIDE SEQUENCE</scope>
    <source>
        <strain evidence="6">CGMCC 1.16548</strain>
    </source>
</reference>
<evidence type="ECO:0000256" key="3">
    <source>
        <dbReference type="ARBA" id="ARBA00023163"/>
    </source>
</evidence>
<feature type="domain" description="HTH tetR-type" evidence="5">
    <location>
        <begin position="3"/>
        <end position="63"/>
    </location>
</feature>
<dbReference type="Gene3D" id="1.10.357.10">
    <property type="entry name" value="Tetracycline Repressor, domain 2"/>
    <property type="match status" value="1"/>
</dbReference>